<evidence type="ECO:0000256" key="1">
    <source>
        <dbReference type="ARBA" id="ARBA00022801"/>
    </source>
</evidence>
<keyword evidence="3" id="KW-0472">Membrane</keyword>
<dbReference type="EMBL" id="QZFV01000054">
    <property type="protein sequence ID" value="RJQ89701.1"/>
    <property type="molecule type" value="Genomic_DNA"/>
</dbReference>
<dbReference type="CDD" id="cd05830">
    <property type="entry name" value="Sortase_E"/>
    <property type="match status" value="1"/>
</dbReference>
<dbReference type="InterPro" id="IPR042003">
    <property type="entry name" value="Sortase_E"/>
</dbReference>
<keyword evidence="3" id="KW-1133">Transmembrane helix</keyword>
<evidence type="ECO:0000313" key="5">
    <source>
        <dbReference type="Proteomes" id="UP000285112"/>
    </source>
</evidence>
<evidence type="ECO:0000256" key="3">
    <source>
        <dbReference type="SAM" id="Phobius"/>
    </source>
</evidence>
<dbReference type="InterPro" id="IPR005754">
    <property type="entry name" value="Sortase"/>
</dbReference>
<keyword evidence="3" id="KW-0812">Transmembrane</keyword>
<feature type="transmembrane region" description="Helical" evidence="3">
    <location>
        <begin position="276"/>
        <end position="301"/>
    </location>
</feature>
<dbReference type="Gene3D" id="2.40.260.10">
    <property type="entry name" value="Sortase"/>
    <property type="match status" value="1"/>
</dbReference>
<comment type="caution">
    <text evidence="4">The sequence shown here is derived from an EMBL/GenBank/DDBJ whole genome shotgun (WGS) entry which is preliminary data.</text>
</comment>
<feature type="transmembrane region" description="Helical" evidence="3">
    <location>
        <begin position="31"/>
        <end position="56"/>
    </location>
</feature>
<dbReference type="OrthoDB" id="5242879at2"/>
<dbReference type="Proteomes" id="UP000285112">
    <property type="component" value="Unassembled WGS sequence"/>
</dbReference>
<dbReference type="AlphaFoldDB" id="A0A419I9Y7"/>
<dbReference type="GO" id="GO:0016787">
    <property type="term" value="F:hydrolase activity"/>
    <property type="evidence" value="ECO:0007669"/>
    <property type="project" value="UniProtKB-KW"/>
</dbReference>
<keyword evidence="5" id="KW-1185">Reference proteome</keyword>
<feature type="transmembrane region" description="Helical" evidence="3">
    <location>
        <begin position="248"/>
        <end position="270"/>
    </location>
</feature>
<proteinExistence type="predicted"/>
<evidence type="ECO:0000313" key="4">
    <source>
        <dbReference type="EMBL" id="RJQ89701.1"/>
    </source>
</evidence>
<dbReference type="InterPro" id="IPR023365">
    <property type="entry name" value="Sortase_dom-sf"/>
</dbReference>
<organism evidence="4 5">
    <name type="scientific">Amycolatopsis panacis</name>
    <dbReference type="NCBI Taxonomy" id="2340917"/>
    <lineage>
        <taxon>Bacteria</taxon>
        <taxon>Bacillati</taxon>
        <taxon>Actinomycetota</taxon>
        <taxon>Actinomycetes</taxon>
        <taxon>Pseudonocardiales</taxon>
        <taxon>Pseudonocardiaceae</taxon>
        <taxon>Amycolatopsis</taxon>
    </lineage>
</organism>
<keyword evidence="1" id="KW-0378">Hydrolase</keyword>
<dbReference type="RefSeq" id="WP_120022047.1">
    <property type="nucleotide sequence ID" value="NZ_QZFV01000054.1"/>
</dbReference>
<dbReference type="Pfam" id="PF04203">
    <property type="entry name" value="Sortase"/>
    <property type="match status" value="1"/>
</dbReference>
<gene>
    <name evidence="4" type="ORF">D5S19_04045</name>
</gene>
<dbReference type="SUPFAM" id="SSF63817">
    <property type="entry name" value="Sortase"/>
    <property type="match status" value="1"/>
</dbReference>
<accession>A0A419I9Y7</accession>
<sequence length="305" mass="31276">MTVTEPAPSAPPSAPEQPGGSVPSARAGTRIVAHALTILGVLALSLLAQLALIGGLQHNRDQDRNFAEFRNQLANATAPVASLDAGGRLLPSGTPVAVLSIPQLGVEEVVGEGTSPGALKSGPGHLRDTVLPGQVGVSVVLARRAAYGGPFQRIGELRRGDPITVTTGQGVHQFRVIGVRRANDPQVAAPGKTDGRLTLVTADGPPYLPSDVLRVDAQLVTPAVEASARLPAYALPDSEQPMAGDEGALIPVVGWALVMLLSAGGVVYTHQRLGMWQAWVIGVPVLGALGLAVADSIASLLPNLL</sequence>
<feature type="region of interest" description="Disordered" evidence="2">
    <location>
        <begin position="1"/>
        <end position="25"/>
    </location>
</feature>
<name>A0A419I9Y7_9PSEU</name>
<reference evidence="4 5" key="1">
    <citation type="submission" date="2018-09" db="EMBL/GenBank/DDBJ databases">
        <title>YIM PH 21725 draft genome.</title>
        <authorList>
            <person name="Miao C."/>
        </authorList>
    </citation>
    <scope>NUCLEOTIDE SEQUENCE [LARGE SCALE GENOMIC DNA]</scope>
    <source>
        <strain evidence="5">YIM PH21725</strain>
    </source>
</reference>
<protein>
    <submittedName>
        <fullName evidence="4">Class E sortase</fullName>
    </submittedName>
</protein>
<evidence type="ECO:0000256" key="2">
    <source>
        <dbReference type="SAM" id="MobiDB-lite"/>
    </source>
</evidence>